<feature type="domain" description="CCHC-type" evidence="2">
    <location>
        <begin position="110"/>
        <end position="126"/>
    </location>
</feature>
<dbReference type="STRING" id="363999.A0A439CXW5"/>
<dbReference type="Proteomes" id="UP000286045">
    <property type="component" value="Unassembled WGS sequence"/>
</dbReference>
<reference evidence="3 4" key="1">
    <citation type="submission" date="2018-12" db="EMBL/GenBank/DDBJ databases">
        <title>Draft genome sequence of Xylaria grammica IHI A82.</title>
        <authorList>
            <person name="Buettner E."/>
            <person name="Kellner H."/>
        </authorList>
    </citation>
    <scope>NUCLEOTIDE SEQUENCE [LARGE SCALE GENOMIC DNA]</scope>
    <source>
        <strain evidence="3 4">IHI A82</strain>
    </source>
</reference>
<feature type="region of interest" description="Disordered" evidence="1">
    <location>
        <begin position="1"/>
        <end position="39"/>
    </location>
</feature>
<evidence type="ECO:0000259" key="2">
    <source>
        <dbReference type="SMART" id="SM00343"/>
    </source>
</evidence>
<evidence type="ECO:0000313" key="3">
    <source>
        <dbReference type="EMBL" id="RWA07043.1"/>
    </source>
</evidence>
<evidence type="ECO:0000256" key="1">
    <source>
        <dbReference type="SAM" id="MobiDB-lite"/>
    </source>
</evidence>
<feature type="domain" description="CCHC-type" evidence="2">
    <location>
        <begin position="135"/>
        <end position="151"/>
    </location>
</feature>
<dbReference type="SMART" id="SM00343">
    <property type="entry name" value="ZnF_C2HC"/>
    <property type="match status" value="2"/>
</dbReference>
<feature type="compositionally biased region" description="Basic and acidic residues" evidence="1">
    <location>
        <begin position="1"/>
        <end position="13"/>
    </location>
</feature>
<dbReference type="Gene3D" id="4.10.60.10">
    <property type="entry name" value="Zinc finger, CCHC-type"/>
    <property type="match status" value="1"/>
</dbReference>
<keyword evidence="4" id="KW-1185">Reference proteome</keyword>
<dbReference type="AlphaFoldDB" id="A0A439CXW5"/>
<accession>A0A439CXW5</accession>
<dbReference type="SUPFAM" id="SSF57756">
    <property type="entry name" value="Retrovirus zinc finger-like domains"/>
    <property type="match status" value="1"/>
</dbReference>
<gene>
    <name evidence="3" type="ORF">EKO27_g8064</name>
</gene>
<organism evidence="3 4">
    <name type="scientific">Xylaria grammica</name>
    <dbReference type="NCBI Taxonomy" id="363999"/>
    <lineage>
        <taxon>Eukaryota</taxon>
        <taxon>Fungi</taxon>
        <taxon>Dikarya</taxon>
        <taxon>Ascomycota</taxon>
        <taxon>Pezizomycotina</taxon>
        <taxon>Sordariomycetes</taxon>
        <taxon>Xylariomycetidae</taxon>
        <taxon>Xylariales</taxon>
        <taxon>Xylariaceae</taxon>
        <taxon>Xylaria</taxon>
    </lineage>
</organism>
<sequence length="417" mass="44827">MDPNKRGFGENRGGRGVGRGEGARVLGSAEDIDTGAGGDNMTLTVSGSRHDISQLLKELPGRRFAVNLHPERTNALPVGSSSTLALAGTKRSSIAGGPDPKKPKTIPKDACRNCGEKNHRAAFCIKTGKSGWMETCPKCGSKEHLYESCPRRVQGSEDFIYLIYNRQRKPPVKSRMTLGNVIRAELSRHGTPWSKLNVLELPYSSEFAKHEALRNPPKSYTYPYVGNPTKEAAGRIPDPGRARLTIKQILKYNSVLQQSWSEKEERHALLRGKAVPTNPILPVSYGHVSGRHGDGSAATTRANSTRSAFATMSQFPPSRSSSIPSSVKSDAVVLRTVITLWQIAKKPSGRTIGVNVVLNTEIVKSFTSRPSASGIGAPTEGVRAVSGALVIVRGVAGISIRSMPVRTNAVFARSGVA</sequence>
<dbReference type="InterPro" id="IPR036875">
    <property type="entry name" value="Znf_CCHC_sf"/>
</dbReference>
<comment type="caution">
    <text evidence="3">The sequence shown here is derived from an EMBL/GenBank/DDBJ whole genome shotgun (WGS) entry which is preliminary data.</text>
</comment>
<dbReference type="GO" id="GO:0008270">
    <property type="term" value="F:zinc ion binding"/>
    <property type="evidence" value="ECO:0007669"/>
    <property type="project" value="InterPro"/>
</dbReference>
<proteinExistence type="predicted"/>
<name>A0A439CXW5_9PEZI</name>
<evidence type="ECO:0000313" key="4">
    <source>
        <dbReference type="Proteomes" id="UP000286045"/>
    </source>
</evidence>
<protein>
    <recommendedName>
        <fullName evidence="2">CCHC-type domain-containing protein</fullName>
    </recommendedName>
</protein>
<dbReference type="EMBL" id="RYZI01000287">
    <property type="protein sequence ID" value="RWA07043.1"/>
    <property type="molecule type" value="Genomic_DNA"/>
</dbReference>
<dbReference type="GO" id="GO:0003676">
    <property type="term" value="F:nucleic acid binding"/>
    <property type="evidence" value="ECO:0007669"/>
    <property type="project" value="InterPro"/>
</dbReference>
<dbReference type="InterPro" id="IPR001878">
    <property type="entry name" value="Znf_CCHC"/>
</dbReference>